<evidence type="ECO:0008006" key="3">
    <source>
        <dbReference type="Google" id="ProtNLM"/>
    </source>
</evidence>
<evidence type="ECO:0000313" key="2">
    <source>
        <dbReference type="Proteomes" id="UP000034160"/>
    </source>
</evidence>
<dbReference type="STRING" id="1618356.UU93_C0006G0007"/>
<gene>
    <name evidence="1" type="ORF">UU93_C0006G0007</name>
</gene>
<reference evidence="1 2" key="1">
    <citation type="journal article" date="2015" name="Nature">
        <title>rRNA introns, odd ribosomes, and small enigmatic genomes across a large radiation of phyla.</title>
        <authorList>
            <person name="Brown C.T."/>
            <person name="Hug L.A."/>
            <person name="Thomas B.C."/>
            <person name="Sharon I."/>
            <person name="Castelle C.J."/>
            <person name="Singh A."/>
            <person name="Wilkins M.J."/>
            <person name="Williams K.H."/>
            <person name="Banfield J.F."/>
        </authorList>
    </citation>
    <scope>NUCLEOTIDE SEQUENCE [LARGE SCALE GENOMIC DNA]</scope>
</reference>
<proteinExistence type="predicted"/>
<protein>
    <recommendedName>
        <fullName evidence="3">Type IV pilus modification protein PilV</fullName>
    </recommendedName>
</protein>
<comment type="caution">
    <text evidence="1">The sequence shown here is derived from an EMBL/GenBank/DDBJ whole genome shotgun (WGS) entry which is preliminary data.</text>
</comment>
<evidence type="ECO:0000313" key="1">
    <source>
        <dbReference type="EMBL" id="KKS32528.1"/>
    </source>
</evidence>
<dbReference type="AlphaFoldDB" id="A0A0G1B4Q5"/>
<dbReference type="EMBL" id="LCCN01000006">
    <property type="protein sequence ID" value="KKS32528.1"/>
    <property type="molecule type" value="Genomic_DNA"/>
</dbReference>
<name>A0A0G1B4Q5_9BACT</name>
<sequence length="135" mass="15145">MKKGQMLLELVVAIGVAMMALMAMAQISIKSLSNSNFSTHQSVATGYSIAGMEWIRSQRDVDWTNIYNKTGTYCLTTLLEWSTASPCPTINNFYTRTAVLTKDSNPKKVRVLVTVSWQEGSLTHSARQTSMFYEY</sequence>
<dbReference type="Proteomes" id="UP000034160">
    <property type="component" value="Unassembled WGS sequence"/>
</dbReference>
<accession>A0A0G1B4Q5</accession>
<organism evidence="1 2">
    <name type="scientific">Candidatus Amesbacteria bacterium GW2011_GWA2_42_12</name>
    <dbReference type="NCBI Taxonomy" id="1618356"/>
    <lineage>
        <taxon>Bacteria</taxon>
        <taxon>Candidatus Amesiibacteriota</taxon>
    </lineage>
</organism>